<dbReference type="KEGG" id="sdf:ACG33_08170"/>
<keyword evidence="3" id="KW-1185">Reference proteome</keyword>
<dbReference type="Proteomes" id="UP000070250">
    <property type="component" value="Chromosome"/>
</dbReference>
<sequence length="87" mass="9919">MTACALWGIASAHAQELLDRRPRHEARESSEVSLDQAVRMAQRRYHAKAVRAETVRSGNRRMHQIRLLNSEGKVWTVYVDADSGDMN</sequence>
<feature type="domain" description="PepSY" evidence="1">
    <location>
        <begin position="32"/>
        <end position="84"/>
    </location>
</feature>
<dbReference type="STRING" id="465721.ACG33_08170"/>
<name>A0A127FBT2_STEDE</name>
<dbReference type="InterPro" id="IPR025711">
    <property type="entry name" value="PepSY"/>
</dbReference>
<evidence type="ECO:0000313" key="2">
    <source>
        <dbReference type="EMBL" id="AMN47070.1"/>
    </source>
</evidence>
<dbReference type="Pfam" id="PF03413">
    <property type="entry name" value="PepSY"/>
    <property type="match status" value="1"/>
</dbReference>
<evidence type="ECO:0000313" key="3">
    <source>
        <dbReference type="Proteomes" id="UP000070250"/>
    </source>
</evidence>
<protein>
    <recommendedName>
        <fullName evidence="1">PepSY domain-containing protein</fullName>
    </recommendedName>
</protein>
<dbReference type="EMBL" id="CP011971">
    <property type="protein sequence ID" value="AMN47070.1"/>
    <property type="molecule type" value="Genomic_DNA"/>
</dbReference>
<dbReference type="AlphaFoldDB" id="A0A127FBT2"/>
<proteinExistence type="predicted"/>
<evidence type="ECO:0000259" key="1">
    <source>
        <dbReference type="Pfam" id="PF03413"/>
    </source>
</evidence>
<reference evidence="2 3" key="1">
    <citation type="submission" date="2015-06" db="EMBL/GenBank/DDBJ databases">
        <title>A Comprehensive Approach to Explore the Metabolic and Phylogenetic Diversity of Bacterial Steroid Degradation in the Environment: Testosterone as an Example.</title>
        <authorList>
            <person name="Yang F.-C."/>
            <person name="Chen Y.-L."/>
            <person name="Yu C.-P."/>
            <person name="Tang S.-L."/>
            <person name="Wang P.-H."/>
            <person name="Ismail W."/>
            <person name="Wang C.-H."/>
            <person name="Yang C.-Y."/>
            <person name="Chiang Y.-R."/>
        </authorList>
    </citation>
    <scope>NUCLEOTIDE SEQUENCE [LARGE SCALE GENOMIC DNA]</scope>
    <source>
        <strain evidence="2 3">DSM 18526</strain>
    </source>
</reference>
<accession>A0A127FBT2</accession>
<gene>
    <name evidence="2" type="ORF">ACG33_08170</name>
</gene>
<organism evidence="2 3">
    <name type="scientific">Steroidobacter denitrificans</name>
    <dbReference type="NCBI Taxonomy" id="465721"/>
    <lineage>
        <taxon>Bacteria</taxon>
        <taxon>Pseudomonadati</taxon>
        <taxon>Pseudomonadota</taxon>
        <taxon>Gammaproteobacteria</taxon>
        <taxon>Steroidobacterales</taxon>
        <taxon>Steroidobacteraceae</taxon>
        <taxon>Steroidobacter</taxon>
    </lineage>
</organism>